<feature type="chain" id="PRO_5008066671" description="NodB homology domain-containing protein" evidence="2">
    <location>
        <begin position="32"/>
        <end position="404"/>
    </location>
</feature>
<dbReference type="Gene3D" id="3.20.20.370">
    <property type="entry name" value="Glycoside hydrolase/deacetylase"/>
    <property type="match status" value="1"/>
</dbReference>
<keyword evidence="1 2" id="KW-0732">Signal</keyword>
<proteinExistence type="predicted"/>
<dbReference type="RefSeq" id="WP_063965708.1">
    <property type="nucleotide sequence ID" value="NZ_JBCNAN010000013.1"/>
</dbReference>
<organism evidence="4 5">
    <name type="scientific">Domibacillus aminovorans</name>
    <dbReference type="NCBI Taxonomy" id="29332"/>
    <lineage>
        <taxon>Bacteria</taxon>
        <taxon>Bacillati</taxon>
        <taxon>Bacillota</taxon>
        <taxon>Bacilli</taxon>
        <taxon>Bacillales</taxon>
        <taxon>Bacillaceae</taxon>
        <taxon>Domibacillus</taxon>
    </lineage>
</organism>
<reference evidence="4 5" key="1">
    <citation type="submission" date="2016-01" db="EMBL/GenBank/DDBJ databases">
        <title>Investigation of taxonomic status of Bacillus aminovorans.</title>
        <authorList>
            <person name="Verma A."/>
            <person name="Pal Y."/>
            <person name="Krishnamurthi S."/>
        </authorList>
    </citation>
    <scope>NUCLEOTIDE SEQUENCE [LARGE SCALE GENOMIC DNA]</scope>
    <source>
        <strain evidence="4 5">DSM 1314</strain>
    </source>
</reference>
<feature type="domain" description="NodB homology" evidence="3">
    <location>
        <begin position="224"/>
        <end position="404"/>
    </location>
</feature>
<comment type="caution">
    <text evidence="4">The sequence shown here is derived from an EMBL/GenBank/DDBJ whole genome shotgun (WGS) entry which is preliminary data.</text>
</comment>
<dbReference type="EMBL" id="LQWY01000025">
    <property type="protein sequence ID" value="OAH60972.1"/>
    <property type="molecule type" value="Genomic_DNA"/>
</dbReference>
<dbReference type="InterPro" id="IPR051398">
    <property type="entry name" value="Polysacch_Deacetylase"/>
</dbReference>
<dbReference type="PANTHER" id="PTHR34216">
    <property type="match status" value="1"/>
</dbReference>
<accession>A0A177L6P4</accession>
<dbReference type="Gene3D" id="2.30.30.40">
    <property type="entry name" value="SH3 Domains"/>
    <property type="match status" value="1"/>
</dbReference>
<dbReference type="SUPFAM" id="SSF88713">
    <property type="entry name" value="Glycoside hydrolase/deacetylase"/>
    <property type="match status" value="1"/>
</dbReference>
<evidence type="ECO:0000313" key="4">
    <source>
        <dbReference type="EMBL" id="OAH60972.1"/>
    </source>
</evidence>
<sequence>MNEREKKKRIFGAIASLCIAGFFMMETQASADQVKLHETMPVYETINNQQVWIGALMKGGVYAAANGTREVEFGNRKVTISLDGGTVTASSAPTETEAEDTIITKKQQFIFNSIGTDREPMAILNRNVRFPVTGKTGAWYTVNVGGQEGYIHQQSVEEDNGIPVLMYHHMVENPENTVFYNNSMVIKVAEFQKQMDYLKQKGYRTITLQELESYLRHEKNMVGKAVVITFDDGNMSTLKYAYPILKEYGMKATQFLIGGRLNQKSRPWDENTLQYVGFDEAAVTGDVYDYQNHTLGMHLREPVGGLPYLQTKTYEEIKNDFLAAEERIGRIYDGDSAHIKYLAYPWGQFSPQAIQAARDTGITMAFTTETGNVKLGDDLYLLKRQGVAPRHTIEDFAAKLEGIY</sequence>
<dbReference type="Proteomes" id="UP000076935">
    <property type="component" value="Unassembled WGS sequence"/>
</dbReference>
<gene>
    <name evidence="4" type="ORF">AWH49_14450</name>
</gene>
<evidence type="ECO:0000256" key="2">
    <source>
        <dbReference type="SAM" id="SignalP"/>
    </source>
</evidence>
<dbReference type="Pfam" id="PF01522">
    <property type="entry name" value="Polysacc_deac_1"/>
    <property type="match status" value="1"/>
</dbReference>
<dbReference type="AlphaFoldDB" id="A0A177L6P4"/>
<dbReference type="InterPro" id="IPR011330">
    <property type="entry name" value="Glyco_hydro/deAcase_b/a-brl"/>
</dbReference>
<evidence type="ECO:0000259" key="3">
    <source>
        <dbReference type="PROSITE" id="PS51677"/>
    </source>
</evidence>
<dbReference type="GO" id="GO:0005975">
    <property type="term" value="P:carbohydrate metabolic process"/>
    <property type="evidence" value="ECO:0007669"/>
    <property type="project" value="InterPro"/>
</dbReference>
<evidence type="ECO:0000256" key="1">
    <source>
        <dbReference type="ARBA" id="ARBA00022729"/>
    </source>
</evidence>
<protein>
    <recommendedName>
        <fullName evidence="3">NodB homology domain-containing protein</fullName>
    </recommendedName>
</protein>
<evidence type="ECO:0000313" key="5">
    <source>
        <dbReference type="Proteomes" id="UP000076935"/>
    </source>
</evidence>
<dbReference type="GO" id="GO:0016810">
    <property type="term" value="F:hydrolase activity, acting on carbon-nitrogen (but not peptide) bonds"/>
    <property type="evidence" value="ECO:0007669"/>
    <property type="project" value="InterPro"/>
</dbReference>
<name>A0A177L6P4_9BACI</name>
<dbReference type="InterPro" id="IPR002509">
    <property type="entry name" value="NODB_dom"/>
</dbReference>
<keyword evidence="5" id="KW-1185">Reference proteome</keyword>
<feature type="signal peptide" evidence="2">
    <location>
        <begin position="1"/>
        <end position="31"/>
    </location>
</feature>
<dbReference type="PANTHER" id="PTHR34216:SF13">
    <property type="entry name" value="XYLANASE_CHITIN DEACETYLASE"/>
    <property type="match status" value="1"/>
</dbReference>
<dbReference type="STRING" id="29332.AWH48_03715"/>
<dbReference type="PROSITE" id="PS51677">
    <property type="entry name" value="NODB"/>
    <property type="match status" value="1"/>
</dbReference>